<feature type="non-terminal residue" evidence="1">
    <location>
        <position position="1"/>
    </location>
</feature>
<accession>A0A2G9U2N7</accession>
<proteinExistence type="predicted"/>
<dbReference type="OrthoDB" id="5804929at2759"/>
<sequence length="207" mass="22893">TRDLIKSSPRSDCGHLPFGIYNDGNNHYKSPSGYAQVTNIHLNLPNGIAQQDFVFNAPPIFHSDLARISTDIYLIKNRLNSMDNLYTIGSKSSKSESESVTDQLEHEVTNTAEFLESNAADLLQSQKKKLLESLGLHSLNIANEICLVDVVAEKLKGEMMDLQHGLAFTRHCVVKADTVDILTYVTWKISGLPKERVFGSGTNLDSA</sequence>
<gene>
    <name evidence="1" type="ORF">TELCIR_13919</name>
</gene>
<dbReference type="Gene3D" id="3.40.50.720">
    <property type="entry name" value="NAD(P)-binding Rossmann-like Domain"/>
    <property type="match status" value="2"/>
</dbReference>
<dbReference type="GO" id="GO:0004459">
    <property type="term" value="F:L-lactate dehydrogenase (NAD+) activity"/>
    <property type="evidence" value="ECO:0007669"/>
    <property type="project" value="TreeGrafter"/>
</dbReference>
<name>A0A2G9U2N7_TELCI</name>
<dbReference type="PANTHER" id="PTHR43128:SF16">
    <property type="entry name" value="L-LACTATE DEHYDROGENASE"/>
    <property type="match status" value="1"/>
</dbReference>
<dbReference type="GO" id="GO:0006089">
    <property type="term" value="P:lactate metabolic process"/>
    <property type="evidence" value="ECO:0007669"/>
    <property type="project" value="TreeGrafter"/>
</dbReference>
<reference evidence="1 2" key="1">
    <citation type="submission" date="2015-09" db="EMBL/GenBank/DDBJ databases">
        <title>Draft genome of the parasitic nematode Teladorsagia circumcincta isolate WARC Sus (inbred).</title>
        <authorList>
            <person name="Mitreva M."/>
        </authorList>
    </citation>
    <scope>NUCLEOTIDE SEQUENCE [LARGE SCALE GENOMIC DNA]</scope>
    <source>
        <strain evidence="1 2">S</strain>
    </source>
</reference>
<dbReference type="AlphaFoldDB" id="A0A2G9U2N7"/>
<keyword evidence="2" id="KW-1185">Reference proteome</keyword>
<dbReference type="InterPro" id="IPR036291">
    <property type="entry name" value="NAD(P)-bd_dom_sf"/>
</dbReference>
<evidence type="ECO:0000313" key="2">
    <source>
        <dbReference type="Proteomes" id="UP000230423"/>
    </source>
</evidence>
<dbReference type="EMBL" id="KZ349898">
    <property type="protein sequence ID" value="PIO64454.1"/>
    <property type="molecule type" value="Genomic_DNA"/>
</dbReference>
<evidence type="ECO:0000313" key="1">
    <source>
        <dbReference type="EMBL" id="PIO64454.1"/>
    </source>
</evidence>
<dbReference type="PANTHER" id="PTHR43128">
    <property type="entry name" value="L-2-HYDROXYCARBOXYLATE DEHYDROGENASE (NAD(P)(+))"/>
    <property type="match status" value="1"/>
</dbReference>
<protein>
    <submittedName>
        <fullName evidence="1">Lactate/malate dehydrogenase, NAD binding domain protein</fullName>
    </submittedName>
</protein>
<organism evidence="1 2">
    <name type="scientific">Teladorsagia circumcincta</name>
    <name type="common">Brown stomach worm</name>
    <name type="synonym">Ostertagia circumcincta</name>
    <dbReference type="NCBI Taxonomy" id="45464"/>
    <lineage>
        <taxon>Eukaryota</taxon>
        <taxon>Metazoa</taxon>
        <taxon>Ecdysozoa</taxon>
        <taxon>Nematoda</taxon>
        <taxon>Chromadorea</taxon>
        <taxon>Rhabditida</taxon>
        <taxon>Rhabditina</taxon>
        <taxon>Rhabditomorpha</taxon>
        <taxon>Strongyloidea</taxon>
        <taxon>Trichostrongylidae</taxon>
        <taxon>Teladorsagia</taxon>
    </lineage>
</organism>
<feature type="non-terminal residue" evidence="1">
    <location>
        <position position="207"/>
    </location>
</feature>
<dbReference type="Proteomes" id="UP000230423">
    <property type="component" value="Unassembled WGS sequence"/>
</dbReference>
<dbReference type="SUPFAM" id="SSF51735">
    <property type="entry name" value="NAD(P)-binding Rossmann-fold domains"/>
    <property type="match status" value="1"/>
</dbReference>